<sequence length="563" mass="64018">MNKPIYVLGSGLSHDGSACLMKNGKIIVGIEKERITKIKHDGFNDNDAIRYCLDAAGITFKDVDLFVEKYTVNEKHKPDDLIKRRGRIIPDYLPVVRIGHHIAHAYSAVGTSPFSESAVIVCDGMGGSIDSCLDHDINLVPSDIAKLSRSDYIDYFEKESYYKFFNNNIIPVFKDYSRFHLNDLNRYKIAPYDIEHSIGGLYGGASKFVFGNDFNEGKLMGLAPYGKSGRFSGELFLMEDTRVKINYDLIENLGLKDTNIKDDFQYCADLSKWVQEQTEEALFYLLNEYHKMYSSDNLCYAGGLALNAVANGKITHNTPFKNVYIQPAAGDNGLAIGACYYGWMKVLNKEKVPFNGNPYFGIKYDTFESSLRKCLDDNYVITNPDNLEEVVAKHISEGKVVGCFRDGSEFGPRALGNRSILADPRRKEMLDYINIEIKNREEFRPFAPSILKDRYSDFFRFGNEDSDYMVKVSQVIPEKSEQIGAVVHVDGTARVQTVTRELNRNYYNLINEFYKLTGVPILLNTSFNGKDTPIVETPEDAINFYRESKLDFLIINDYLIHRK</sequence>
<dbReference type="Gene3D" id="3.30.420.40">
    <property type="match status" value="1"/>
</dbReference>
<dbReference type="PANTHER" id="PTHR34847:SF1">
    <property type="entry name" value="NODULATION PROTEIN U"/>
    <property type="match status" value="1"/>
</dbReference>
<dbReference type="SUPFAM" id="SSF53067">
    <property type="entry name" value="Actin-like ATPase domain"/>
    <property type="match status" value="1"/>
</dbReference>
<dbReference type="OrthoDB" id="9780777at2"/>
<dbReference type="EMBL" id="FMWJ01000001">
    <property type="protein sequence ID" value="SCZ51406.1"/>
    <property type="molecule type" value="Genomic_DNA"/>
</dbReference>
<dbReference type="Proteomes" id="UP000183223">
    <property type="component" value="Unassembled WGS sequence"/>
</dbReference>
<dbReference type="RefSeq" id="WP_074524799.1">
    <property type="nucleotide sequence ID" value="NZ_CAWQXX010000035.1"/>
</dbReference>
<feature type="domain" description="Carbamoyltransferase" evidence="2">
    <location>
        <begin position="13"/>
        <end position="69"/>
    </location>
</feature>
<accession>A0A1G5PPZ0</accession>
<dbReference type="PANTHER" id="PTHR34847">
    <property type="entry name" value="NODULATION PROTEIN U"/>
    <property type="match status" value="1"/>
</dbReference>
<dbReference type="Pfam" id="PF02543">
    <property type="entry name" value="Carbam_trans_N"/>
    <property type="match status" value="2"/>
</dbReference>
<dbReference type="Pfam" id="PF16861">
    <property type="entry name" value="Carbam_trans_C"/>
    <property type="match status" value="1"/>
</dbReference>
<organism evidence="4 5">
    <name type="scientific">Photorhabdus luminescens</name>
    <name type="common">Xenorhabdus luminescens</name>
    <dbReference type="NCBI Taxonomy" id="29488"/>
    <lineage>
        <taxon>Bacteria</taxon>
        <taxon>Pseudomonadati</taxon>
        <taxon>Pseudomonadota</taxon>
        <taxon>Gammaproteobacteria</taxon>
        <taxon>Enterobacterales</taxon>
        <taxon>Morganellaceae</taxon>
        <taxon>Photorhabdus</taxon>
    </lineage>
</organism>
<name>A0A1G5PPZ0_PHOLU</name>
<gene>
    <name evidence="4" type="ORF">SAMN02982990_00113</name>
</gene>
<keyword evidence="5" id="KW-1185">Reference proteome</keyword>
<dbReference type="CDD" id="cd24098">
    <property type="entry name" value="ASKHA_NBD_TobZ_N"/>
    <property type="match status" value="1"/>
</dbReference>
<evidence type="ECO:0000256" key="1">
    <source>
        <dbReference type="ARBA" id="ARBA00006129"/>
    </source>
</evidence>
<comment type="similarity">
    <text evidence="1">Belongs to the NodU/CmcH family.</text>
</comment>
<evidence type="ECO:0000313" key="4">
    <source>
        <dbReference type="EMBL" id="SCZ51406.1"/>
    </source>
</evidence>
<proteinExistence type="inferred from homology"/>
<evidence type="ECO:0000313" key="5">
    <source>
        <dbReference type="Proteomes" id="UP000183223"/>
    </source>
</evidence>
<dbReference type="InterPro" id="IPR043129">
    <property type="entry name" value="ATPase_NBD"/>
</dbReference>
<dbReference type="GO" id="GO:0016740">
    <property type="term" value="F:transferase activity"/>
    <property type="evidence" value="ECO:0007669"/>
    <property type="project" value="UniProtKB-KW"/>
</dbReference>
<dbReference type="Gene3D" id="3.90.870.20">
    <property type="entry name" value="Carbamoyltransferase, C-terminal domain"/>
    <property type="match status" value="1"/>
</dbReference>
<evidence type="ECO:0000259" key="3">
    <source>
        <dbReference type="Pfam" id="PF16861"/>
    </source>
</evidence>
<evidence type="ECO:0000259" key="2">
    <source>
        <dbReference type="Pfam" id="PF02543"/>
    </source>
</evidence>
<feature type="domain" description="Carbamoyltransferase" evidence="2">
    <location>
        <begin position="94"/>
        <end position="339"/>
    </location>
</feature>
<dbReference type="AlphaFoldDB" id="A0A1G5PPZ0"/>
<feature type="domain" description="Carbamoyltransferase C-terminal" evidence="3">
    <location>
        <begin position="392"/>
        <end position="562"/>
    </location>
</feature>
<protein>
    <submittedName>
        <fullName evidence="4">Carbamoyltransferase</fullName>
    </submittedName>
</protein>
<dbReference type="InterPro" id="IPR038152">
    <property type="entry name" value="Carbam_trans_C_sf"/>
</dbReference>
<reference evidence="5" key="1">
    <citation type="submission" date="2016-10" db="EMBL/GenBank/DDBJ databases">
        <authorList>
            <person name="Varghese N."/>
            <person name="Submissions S."/>
        </authorList>
    </citation>
    <scope>NUCLEOTIDE SEQUENCE [LARGE SCALE GENOMIC DNA]</scope>
    <source>
        <strain evidence="5">ATCC 29999</strain>
    </source>
</reference>
<dbReference type="InterPro" id="IPR003696">
    <property type="entry name" value="Carbtransf_dom"/>
</dbReference>
<dbReference type="InterPro" id="IPR031730">
    <property type="entry name" value="Carbam_trans_C"/>
</dbReference>
<dbReference type="InterPro" id="IPR051338">
    <property type="entry name" value="NodU/CmcH_Carbamoyltrnsfr"/>
</dbReference>
<keyword evidence="4" id="KW-0808">Transferase</keyword>